<protein>
    <recommendedName>
        <fullName evidence="1">Helix-turn-helix domain-containing protein</fullName>
    </recommendedName>
</protein>
<dbReference type="Pfam" id="PF26215">
    <property type="entry name" value="HTH_animal"/>
    <property type="match status" value="1"/>
</dbReference>
<organism evidence="2 3">
    <name type="scientific">Trichuris suis</name>
    <name type="common">pig whipworm</name>
    <dbReference type="NCBI Taxonomy" id="68888"/>
    <lineage>
        <taxon>Eukaryota</taxon>
        <taxon>Metazoa</taxon>
        <taxon>Ecdysozoa</taxon>
        <taxon>Nematoda</taxon>
        <taxon>Enoplea</taxon>
        <taxon>Dorylaimia</taxon>
        <taxon>Trichinellida</taxon>
        <taxon>Trichuridae</taxon>
        <taxon>Trichuris</taxon>
    </lineage>
</organism>
<gene>
    <name evidence="2" type="ORF">M513_09952</name>
</gene>
<dbReference type="AlphaFoldDB" id="A0A085LVY2"/>
<dbReference type="PANTHER" id="PTHR21301">
    <property type="entry name" value="REVERSE TRANSCRIPTASE"/>
    <property type="match status" value="1"/>
</dbReference>
<dbReference type="Proteomes" id="UP000030764">
    <property type="component" value="Unassembled WGS sequence"/>
</dbReference>
<proteinExistence type="predicted"/>
<evidence type="ECO:0000313" key="2">
    <source>
        <dbReference type="EMBL" id="KFD49128.1"/>
    </source>
</evidence>
<accession>A0A085LVY2</accession>
<feature type="domain" description="Helix-turn-helix" evidence="1">
    <location>
        <begin position="60"/>
        <end position="92"/>
    </location>
</feature>
<sequence length="99" mass="11310">MHLFFGPVQQCSLIVEDSLEITTHSQEVERKIPFLDILIIRSQVGIKTTVYGKPTHSDKYVDFKSHHPRHVMTGILGGMVDRALAICDQEYLGEYKNTH</sequence>
<evidence type="ECO:0000313" key="3">
    <source>
        <dbReference type="Proteomes" id="UP000030764"/>
    </source>
</evidence>
<dbReference type="PANTHER" id="PTHR21301:SF10">
    <property type="entry name" value="REVERSE TRANSCRIPTASE DOMAIN-CONTAINING PROTEIN"/>
    <property type="match status" value="1"/>
</dbReference>
<evidence type="ECO:0000259" key="1">
    <source>
        <dbReference type="Pfam" id="PF26215"/>
    </source>
</evidence>
<name>A0A085LVY2_9BILA</name>
<keyword evidence="3" id="KW-1185">Reference proteome</keyword>
<dbReference type="EMBL" id="KL363277">
    <property type="protein sequence ID" value="KFD49128.1"/>
    <property type="molecule type" value="Genomic_DNA"/>
</dbReference>
<dbReference type="InterPro" id="IPR058912">
    <property type="entry name" value="HTH_animal"/>
</dbReference>
<reference evidence="2 3" key="1">
    <citation type="journal article" date="2014" name="Nat. Genet.">
        <title>Genome and transcriptome of the porcine whipworm Trichuris suis.</title>
        <authorList>
            <person name="Jex A.R."/>
            <person name="Nejsum P."/>
            <person name="Schwarz E.M."/>
            <person name="Hu L."/>
            <person name="Young N.D."/>
            <person name="Hall R.S."/>
            <person name="Korhonen P.K."/>
            <person name="Liao S."/>
            <person name="Thamsborg S."/>
            <person name="Xia J."/>
            <person name="Xu P."/>
            <person name="Wang S."/>
            <person name="Scheerlinck J.P."/>
            <person name="Hofmann A."/>
            <person name="Sternberg P.W."/>
            <person name="Wang J."/>
            <person name="Gasser R.B."/>
        </authorList>
    </citation>
    <scope>NUCLEOTIDE SEQUENCE [LARGE SCALE GENOMIC DNA]</scope>
    <source>
        <strain evidence="2">DCEP-RM93M</strain>
    </source>
</reference>